<keyword evidence="2" id="KW-1133">Transmembrane helix</keyword>
<keyword evidence="4" id="KW-1185">Reference proteome</keyword>
<accession>A0ABQ3ULZ4</accession>
<reference evidence="3 4" key="1">
    <citation type="journal article" date="2021" name="Int. J. Syst. Evol. Microbiol.">
        <title>Reticulibacter mediterranei gen. nov., sp. nov., within the new family Reticulibacteraceae fam. nov., and Ktedonospora formicarum gen. nov., sp. nov., Ktedonobacter robiniae sp. nov., Dictyobacter formicarum sp. nov. and Dictyobacter arantiisoli sp. nov., belonging to the class Ktedonobacteria.</title>
        <authorList>
            <person name="Yabe S."/>
            <person name="Zheng Y."/>
            <person name="Wang C.M."/>
            <person name="Sakai Y."/>
            <person name="Abe K."/>
            <person name="Yokota A."/>
            <person name="Donadio S."/>
            <person name="Cavaletti L."/>
            <person name="Monciardini P."/>
        </authorList>
    </citation>
    <scope>NUCLEOTIDE SEQUENCE [LARGE SCALE GENOMIC DNA]</scope>
    <source>
        <strain evidence="3 4">SOSP1-30</strain>
    </source>
</reference>
<dbReference type="Proteomes" id="UP000654345">
    <property type="component" value="Unassembled WGS sequence"/>
</dbReference>
<evidence type="ECO:0000256" key="1">
    <source>
        <dbReference type="SAM" id="MobiDB-lite"/>
    </source>
</evidence>
<feature type="region of interest" description="Disordered" evidence="1">
    <location>
        <begin position="1"/>
        <end position="29"/>
    </location>
</feature>
<sequence>MASTVRHRGRKQSQQLAKHGGHLRHDLGEYSEQAAHEFAKRREQAVRELARFSDRTAKRLSKKSEKAARSVTKKSRKINKGLNEYGQRVFQEISEQDGRFWALIGFGIGLVATTIAMIFVIRKRMQQPESTEEEHVLLKQNGNLREKTVETARGTIHAINLPREEGAQPAEAALPIVTEEQSTADQETPKLVGVASSKRYYPMGTPQQLTSESTSPLDIVYFESEAQAQAEGYTPAE</sequence>
<gene>
    <name evidence="3" type="ORF">KSB_21980</name>
</gene>
<feature type="transmembrane region" description="Helical" evidence="2">
    <location>
        <begin position="100"/>
        <end position="121"/>
    </location>
</feature>
<protein>
    <submittedName>
        <fullName evidence="3">Uncharacterized protein</fullName>
    </submittedName>
</protein>
<dbReference type="RefSeq" id="WP_201370511.1">
    <property type="nucleotide sequence ID" value="NZ_BNJG01000001.1"/>
</dbReference>
<name>A0ABQ3ULZ4_9CHLR</name>
<evidence type="ECO:0000313" key="3">
    <source>
        <dbReference type="EMBL" id="GHO53723.1"/>
    </source>
</evidence>
<evidence type="ECO:0000313" key="4">
    <source>
        <dbReference type="Proteomes" id="UP000654345"/>
    </source>
</evidence>
<evidence type="ECO:0000256" key="2">
    <source>
        <dbReference type="SAM" id="Phobius"/>
    </source>
</evidence>
<keyword evidence="2" id="KW-0812">Transmembrane</keyword>
<comment type="caution">
    <text evidence="3">The sequence shown here is derived from an EMBL/GenBank/DDBJ whole genome shotgun (WGS) entry which is preliminary data.</text>
</comment>
<proteinExistence type="predicted"/>
<feature type="compositionally biased region" description="Basic residues" evidence="1">
    <location>
        <begin position="1"/>
        <end position="11"/>
    </location>
</feature>
<dbReference type="EMBL" id="BNJG01000001">
    <property type="protein sequence ID" value="GHO53723.1"/>
    <property type="molecule type" value="Genomic_DNA"/>
</dbReference>
<organism evidence="3 4">
    <name type="scientific">Ktedonobacter robiniae</name>
    <dbReference type="NCBI Taxonomy" id="2778365"/>
    <lineage>
        <taxon>Bacteria</taxon>
        <taxon>Bacillati</taxon>
        <taxon>Chloroflexota</taxon>
        <taxon>Ktedonobacteria</taxon>
        <taxon>Ktedonobacterales</taxon>
        <taxon>Ktedonobacteraceae</taxon>
        <taxon>Ktedonobacter</taxon>
    </lineage>
</organism>
<keyword evidence="2" id="KW-0472">Membrane</keyword>